<dbReference type="EMBL" id="JAUSWH010000021">
    <property type="protein sequence ID" value="MDQ0458053.1"/>
    <property type="molecule type" value="Genomic_DNA"/>
</dbReference>
<keyword evidence="1" id="KW-0560">Oxidoreductase</keyword>
<dbReference type="InterPro" id="IPR007375">
    <property type="entry name" value="SoxG"/>
</dbReference>
<accession>A0ABU0IIG5</accession>
<evidence type="ECO:0000313" key="1">
    <source>
        <dbReference type="EMBL" id="MDQ0458053.1"/>
    </source>
</evidence>
<reference evidence="1 2" key="1">
    <citation type="submission" date="2023-07" db="EMBL/GenBank/DDBJ databases">
        <title>Genomic Encyclopedia of Type Strains, Phase IV (KMG-IV): sequencing the most valuable type-strain genomes for metagenomic binning, comparative biology and taxonomic classification.</title>
        <authorList>
            <person name="Goeker M."/>
        </authorList>
    </citation>
    <scope>NUCLEOTIDE SEQUENCE [LARGE SCALE GENOMIC DNA]</scope>
    <source>
        <strain evidence="1 2">DSM 100301</strain>
    </source>
</reference>
<keyword evidence="2" id="KW-1185">Reference proteome</keyword>
<proteinExistence type="predicted"/>
<name>A0ABU0IIG5_9HYPH</name>
<dbReference type="InterPro" id="IPR027266">
    <property type="entry name" value="TrmE/GcvT-like"/>
</dbReference>
<dbReference type="GO" id="GO:0008115">
    <property type="term" value="F:sarcosine oxidase activity"/>
    <property type="evidence" value="ECO:0007669"/>
    <property type="project" value="UniProtKB-EC"/>
</dbReference>
<organism evidence="1 2">
    <name type="scientific">Rhizobium paknamense</name>
    <dbReference type="NCBI Taxonomy" id="1206817"/>
    <lineage>
        <taxon>Bacteria</taxon>
        <taxon>Pseudomonadati</taxon>
        <taxon>Pseudomonadota</taxon>
        <taxon>Alphaproteobacteria</taxon>
        <taxon>Hyphomicrobiales</taxon>
        <taxon>Rhizobiaceae</taxon>
        <taxon>Rhizobium/Agrobacterium group</taxon>
        <taxon>Rhizobium</taxon>
    </lineage>
</organism>
<dbReference type="EC" id="1.5.3.1" evidence="1"/>
<dbReference type="Proteomes" id="UP001235269">
    <property type="component" value="Unassembled WGS sequence"/>
</dbReference>
<dbReference type="Pfam" id="PF04268">
    <property type="entry name" value="SoxG"/>
    <property type="match status" value="1"/>
</dbReference>
<dbReference type="SUPFAM" id="SSF103025">
    <property type="entry name" value="Folate-binding domain"/>
    <property type="match status" value="1"/>
</dbReference>
<evidence type="ECO:0000313" key="2">
    <source>
        <dbReference type="Proteomes" id="UP001235269"/>
    </source>
</evidence>
<dbReference type="RefSeq" id="WP_307160155.1">
    <property type="nucleotide sequence ID" value="NZ_JAUSWH010000021.1"/>
</dbReference>
<dbReference type="Gene3D" id="3.30.1360.120">
    <property type="entry name" value="Probable tRNA modification gtpase trme, domain 1"/>
    <property type="match status" value="1"/>
</dbReference>
<sequence length="175" mass="18976">MSETLRSTFPLTRRAPATPITARLPEGFVFKPLSGAILHLMARPAEIETARLKAELTGVPDTALRPTGPGQWFLVLEDATEAEALATKLSTLVAVVDQSHGRARFLLSGKTVRRVLARGTAVDLHPSTFAIGQSAMTLFGHIGINLTRVGEDDFELLVLRGFAQSLQDELLEAIY</sequence>
<comment type="caution">
    <text evidence="1">The sequence shown here is derived from an EMBL/GenBank/DDBJ whole genome shotgun (WGS) entry which is preliminary data.</text>
</comment>
<gene>
    <name evidence="1" type="ORF">QO005_004411</name>
</gene>
<protein>
    <submittedName>
        <fullName evidence="1">Sarcosine oxidase subunit gamma</fullName>
        <ecNumber evidence="1">1.5.3.1</ecNumber>
    </submittedName>
</protein>